<dbReference type="SUPFAM" id="SSF55205">
    <property type="entry name" value="EPT/RTPC-like"/>
    <property type="match status" value="1"/>
</dbReference>
<organism evidence="17 18">
    <name type="scientific">Candidatus Komeilibacteria bacterium CG10_big_fil_rev_8_21_14_0_10_41_13</name>
    <dbReference type="NCBI Taxonomy" id="1974476"/>
    <lineage>
        <taxon>Bacteria</taxon>
        <taxon>Candidatus Komeiliibacteriota</taxon>
    </lineage>
</organism>
<comment type="catalytic activity">
    <reaction evidence="15">
        <text>phosphoenolpyruvate + UDP-N-acetyl-alpha-D-glucosamine = UDP-N-acetyl-3-O-(1-carboxyvinyl)-alpha-D-glucosamine + phosphate</text>
        <dbReference type="Rhea" id="RHEA:18681"/>
        <dbReference type="ChEBI" id="CHEBI:43474"/>
        <dbReference type="ChEBI" id="CHEBI:57705"/>
        <dbReference type="ChEBI" id="CHEBI:58702"/>
        <dbReference type="ChEBI" id="CHEBI:68483"/>
        <dbReference type="EC" id="2.5.1.7"/>
    </reaction>
</comment>
<evidence type="ECO:0000256" key="13">
    <source>
        <dbReference type="ARBA" id="ARBA00042443"/>
    </source>
</evidence>
<dbReference type="EMBL" id="PFBO01000087">
    <property type="protein sequence ID" value="PIT90391.1"/>
    <property type="molecule type" value="Genomic_DNA"/>
</dbReference>
<reference evidence="18" key="1">
    <citation type="submission" date="2017-09" db="EMBL/GenBank/DDBJ databases">
        <title>Depth-based differentiation of microbial function through sediment-hosted aquifers and enrichment of novel symbionts in the deep terrestrial subsurface.</title>
        <authorList>
            <person name="Probst A.J."/>
            <person name="Ladd B."/>
            <person name="Jarett J.K."/>
            <person name="Geller-Mcgrath D.E."/>
            <person name="Sieber C.M.K."/>
            <person name="Emerson J.B."/>
            <person name="Anantharaman K."/>
            <person name="Thomas B.C."/>
            <person name="Malmstrom R."/>
            <person name="Stieglmeier M."/>
            <person name="Klingl A."/>
            <person name="Woyke T."/>
            <person name="Ryan C.M."/>
            <person name="Banfield J.F."/>
        </authorList>
    </citation>
    <scope>NUCLEOTIDE SEQUENCE [LARGE SCALE GENOMIC DNA]</scope>
</reference>
<dbReference type="AlphaFoldDB" id="A0A2M6WC67"/>
<name>A0A2M6WC67_9BACT</name>
<dbReference type="PANTHER" id="PTHR43783:SF1">
    <property type="entry name" value="UDP-N-ACETYLGLUCOSAMINE 1-CARBOXYVINYLTRANSFERASE"/>
    <property type="match status" value="1"/>
</dbReference>
<dbReference type="GO" id="GO:0008360">
    <property type="term" value="P:regulation of cell shape"/>
    <property type="evidence" value="ECO:0007669"/>
    <property type="project" value="UniProtKB-KW"/>
</dbReference>
<evidence type="ECO:0000256" key="4">
    <source>
        <dbReference type="ARBA" id="ARBA00022618"/>
    </source>
</evidence>
<evidence type="ECO:0000256" key="6">
    <source>
        <dbReference type="ARBA" id="ARBA00022960"/>
    </source>
</evidence>
<comment type="caution">
    <text evidence="17">The sequence shown here is derived from an EMBL/GenBank/DDBJ whole genome shotgun (WGS) entry which is preliminary data.</text>
</comment>
<dbReference type="Gene3D" id="3.65.10.10">
    <property type="entry name" value="Enolpyruvate transferase domain"/>
    <property type="match status" value="2"/>
</dbReference>
<keyword evidence="4" id="KW-0132">Cell division</keyword>
<comment type="pathway">
    <text evidence="2">Cell wall biogenesis; peptidoglycan biosynthesis.</text>
</comment>
<gene>
    <name evidence="17" type="ORF">COU22_02420</name>
</gene>
<evidence type="ECO:0000256" key="12">
    <source>
        <dbReference type="ARBA" id="ARBA00039754"/>
    </source>
</evidence>
<evidence type="ECO:0000256" key="1">
    <source>
        <dbReference type="ARBA" id="ARBA00004496"/>
    </source>
</evidence>
<evidence type="ECO:0000256" key="2">
    <source>
        <dbReference type="ARBA" id="ARBA00004752"/>
    </source>
</evidence>
<keyword evidence="5 17" id="KW-0808">Transferase</keyword>
<dbReference type="Pfam" id="PF00275">
    <property type="entry name" value="EPSP_synthase"/>
    <property type="match status" value="1"/>
</dbReference>
<dbReference type="EC" id="2.5.1.7" evidence="11"/>
<dbReference type="GO" id="GO:0051301">
    <property type="term" value="P:cell division"/>
    <property type="evidence" value="ECO:0007669"/>
    <property type="project" value="UniProtKB-KW"/>
</dbReference>
<evidence type="ECO:0000256" key="11">
    <source>
        <dbReference type="ARBA" id="ARBA00039108"/>
    </source>
</evidence>
<evidence type="ECO:0000313" key="18">
    <source>
        <dbReference type="Proteomes" id="UP000230543"/>
    </source>
</evidence>
<dbReference type="InterPro" id="IPR050068">
    <property type="entry name" value="MurA_subfamily"/>
</dbReference>
<feature type="domain" description="Enolpyruvate transferase" evidence="16">
    <location>
        <begin position="7"/>
        <end position="423"/>
    </location>
</feature>
<evidence type="ECO:0000256" key="10">
    <source>
        <dbReference type="ARBA" id="ARBA00038367"/>
    </source>
</evidence>
<keyword evidence="3" id="KW-0963">Cytoplasm</keyword>
<dbReference type="GO" id="GO:0008760">
    <property type="term" value="F:UDP-N-acetylglucosamine 1-carboxyvinyltransferase activity"/>
    <property type="evidence" value="ECO:0007669"/>
    <property type="project" value="UniProtKB-EC"/>
</dbReference>
<dbReference type="NCBIfam" id="NF006873">
    <property type="entry name" value="PRK09369.1"/>
    <property type="match status" value="1"/>
</dbReference>
<dbReference type="Proteomes" id="UP000230543">
    <property type="component" value="Unassembled WGS sequence"/>
</dbReference>
<evidence type="ECO:0000256" key="8">
    <source>
        <dbReference type="ARBA" id="ARBA00023306"/>
    </source>
</evidence>
<evidence type="ECO:0000256" key="9">
    <source>
        <dbReference type="ARBA" id="ARBA00023316"/>
    </source>
</evidence>
<accession>A0A2M6WC67</accession>
<keyword evidence="7" id="KW-0573">Peptidoglycan synthesis</keyword>
<evidence type="ECO:0000313" key="17">
    <source>
        <dbReference type="EMBL" id="PIT90391.1"/>
    </source>
</evidence>
<evidence type="ECO:0000256" key="7">
    <source>
        <dbReference type="ARBA" id="ARBA00022984"/>
    </source>
</evidence>
<evidence type="ECO:0000256" key="5">
    <source>
        <dbReference type="ARBA" id="ARBA00022679"/>
    </source>
</evidence>
<dbReference type="GO" id="GO:0005737">
    <property type="term" value="C:cytoplasm"/>
    <property type="evidence" value="ECO:0007669"/>
    <property type="project" value="UniProtKB-SubCell"/>
</dbReference>
<dbReference type="GO" id="GO:0071555">
    <property type="term" value="P:cell wall organization"/>
    <property type="evidence" value="ECO:0007669"/>
    <property type="project" value="UniProtKB-KW"/>
</dbReference>
<protein>
    <recommendedName>
        <fullName evidence="12">UDP-N-acetylglucosamine 1-carboxyvinyltransferase</fullName>
        <ecNumber evidence="11">2.5.1.7</ecNumber>
    </recommendedName>
    <alternativeName>
        <fullName evidence="13">Enoylpyruvate transferase</fullName>
    </alternativeName>
    <alternativeName>
        <fullName evidence="14">UDP-N-acetylglucosamine enolpyruvyl transferase</fullName>
    </alternativeName>
</protein>
<evidence type="ECO:0000256" key="15">
    <source>
        <dbReference type="ARBA" id="ARBA00047527"/>
    </source>
</evidence>
<keyword evidence="6" id="KW-0133">Cell shape</keyword>
<comment type="subcellular location">
    <subcellularLocation>
        <location evidence="1">Cytoplasm</location>
    </subcellularLocation>
</comment>
<dbReference type="InterPro" id="IPR001986">
    <property type="entry name" value="Enolpyruvate_Tfrase_dom"/>
</dbReference>
<dbReference type="InterPro" id="IPR013792">
    <property type="entry name" value="RNA3'P_cycl/enolpyr_Trfase_a/b"/>
</dbReference>
<evidence type="ECO:0000259" key="16">
    <source>
        <dbReference type="Pfam" id="PF00275"/>
    </source>
</evidence>
<dbReference type="GO" id="GO:0009252">
    <property type="term" value="P:peptidoglycan biosynthetic process"/>
    <property type="evidence" value="ECO:0007669"/>
    <property type="project" value="UniProtKB-KW"/>
</dbReference>
<keyword evidence="8" id="KW-0131">Cell cycle</keyword>
<keyword evidence="9" id="KW-0961">Cell wall biogenesis/degradation</keyword>
<evidence type="ECO:0000256" key="3">
    <source>
        <dbReference type="ARBA" id="ARBA00022490"/>
    </source>
</evidence>
<proteinExistence type="inferred from homology"/>
<evidence type="ECO:0000256" key="14">
    <source>
        <dbReference type="ARBA" id="ARBA00042842"/>
    </source>
</evidence>
<comment type="similarity">
    <text evidence="10">Belongs to the EPSP synthase family. MurA subfamily.</text>
</comment>
<sequence length="435" mass="48537">MSYYKIQGGYKLSGSIEVNSPKNSAMALLSASLLNKGKSEFLNFPNLEETKRIIEVLESIGVKCSWKGTKHLVIEAPKKLKLEKINYESASKTRTILMFLGPLVNQFKSFKLPIATGCKLGSRTISPYIYALENFGVEMKEQGKYYQVKKSKANLNREIIMYESGDTATACVMMAAALTNQTIKIKYASANYQIQELGFYLQKLGVKINGLGTSTLEIKGLKQINKNVKYTLAEDPIEAMFFLSLAATTNSSLLIKGCPIDFLDLELLKLKKMGFNYEIKKKYLAGNKKTNLVDLQTKPSKLIALKENIHAKPYPGINIDNLPFFVPIATQAKGTTLIFDWVYENRAIYYTELTKLGAKVNLSDPHRAFVEGPTVLKGAEVMCPPALRPSSILVIAMLAAKGESILRNTYNIARGFEDLHERLRKIGAKIEIIND</sequence>
<dbReference type="PANTHER" id="PTHR43783">
    <property type="entry name" value="UDP-N-ACETYLGLUCOSAMINE 1-CARBOXYVINYLTRANSFERASE"/>
    <property type="match status" value="1"/>
</dbReference>
<dbReference type="InterPro" id="IPR036968">
    <property type="entry name" value="Enolpyruvate_Tfrase_sf"/>
</dbReference>